<protein>
    <submittedName>
        <fullName evidence="1">Type I-F CRISPR-associated protein Cas7f/Csy3</fullName>
    </submittedName>
</protein>
<evidence type="ECO:0000313" key="1">
    <source>
        <dbReference type="EMBL" id="MCQ1059564.1"/>
    </source>
</evidence>
<dbReference type="Pfam" id="PF09615">
    <property type="entry name" value="Cas_Csy3"/>
    <property type="match status" value="1"/>
</dbReference>
<dbReference type="EMBL" id="JANEYT010000040">
    <property type="protein sequence ID" value="MCQ1059564.1"/>
    <property type="molecule type" value="Genomic_DNA"/>
</dbReference>
<organism evidence="1 2">
    <name type="scientific">Photobacterium pectinilyticum</name>
    <dbReference type="NCBI Taxonomy" id="2906793"/>
    <lineage>
        <taxon>Bacteria</taxon>
        <taxon>Pseudomonadati</taxon>
        <taxon>Pseudomonadota</taxon>
        <taxon>Gammaproteobacteria</taxon>
        <taxon>Vibrionales</taxon>
        <taxon>Vibrionaceae</taxon>
        <taxon>Photobacterium</taxon>
    </lineage>
</organism>
<gene>
    <name evidence="1" type="ORF">NHN17_16055</name>
</gene>
<dbReference type="Proteomes" id="UP001524460">
    <property type="component" value="Unassembled WGS sequence"/>
</dbReference>
<proteinExistence type="predicted"/>
<evidence type="ECO:0000313" key="2">
    <source>
        <dbReference type="Proteomes" id="UP001524460"/>
    </source>
</evidence>
<comment type="caution">
    <text evidence="1">The sequence shown here is derived from an EMBL/GenBank/DDBJ whole genome shotgun (WGS) entry which is preliminary data.</text>
</comment>
<keyword evidence="2" id="KW-1185">Reference proteome</keyword>
<sequence>MKICRHLSYVRSLSPSKAVFYYQTPDSDFVPIQVESNKIRAAKSGYTEAYDNKQNIKNLAPQDLAYSNPQCIDSCYVPPNIPEIHCRFSLRVEANSLQPECCEDEKVRRYLTQLAFLYAQLGGYQELASRYCKNILLGSWLWRNYQTLGTQIDVITSTGSSYEIRLYI</sequence>
<dbReference type="RefSeq" id="WP_255043632.1">
    <property type="nucleotide sequence ID" value="NZ_JANEYT010000040.1"/>
</dbReference>
<dbReference type="InterPro" id="IPR013399">
    <property type="entry name" value="CRISPR-assoc_prot_Csy3"/>
</dbReference>
<accession>A0ABT1N6U9</accession>
<name>A0ABT1N6U9_9GAMM</name>
<reference evidence="1 2" key="1">
    <citation type="submission" date="2022-07" db="EMBL/GenBank/DDBJ databases">
        <title>Photobacterium pectinilyticum sp. nov., a marine bacterium isolated from surface seawater of Qingdao offshore.</title>
        <authorList>
            <person name="Wang X."/>
        </authorList>
    </citation>
    <scope>NUCLEOTIDE SEQUENCE [LARGE SCALE GENOMIC DNA]</scope>
    <source>
        <strain evidence="1 2">ZSDE20</strain>
    </source>
</reference>